<dbReference type="Proteomes" id="UP001526201">
    <property type="component" value="Unassembled WGS sequence"/>
</dbReference>
<dbReference type="EMBL" id="JACKTY010000031">
    <property type="protein sequence ID" value="MCV7227910.1"/>
    <property type="molecule type" value="Genomic_DNA"/>
</dbReference>
<dbReference type="InterPro" id="IPR036513">
    <property type="entry name" value="STAS_dom_sf"/>
</dbReference>
<organism evidence="2 3">
    <name type="scientific">Mycolicibacterium komossense</name>
    <dbReference type="NCBI Taxonomy" id="1779"/>
    <lineage>
        <taxon>Bacteria</taxon>
        <taxon>Bacillati</taxon>
        <taxon>Actinomycetota</taxon>
        <taxon>Actinomycetes</taxon>
        <taxon>Mycobacteriales</taxon>
        <taxon>Mycobacteriaceae</taxon>
        <taxon>Mycolicibacterium</taxon>
    </lineage>
</organism>
<dbReference type="PROSITE" id="PS50801">
    <property type="entry name" value="STAS"/>
    <property type="match status" value="1"/>
</dbReference>
<dbReference type="SUPFAM" id="SSF52091">
    <property type="entry name" value="SpoIIaa-like"/>
    <property type="match status" value="1"/>
</dbReference>
<dbReference type="PANTHER" id="PTHR33495:SF13">
    <property type="entry name" value="ANTI-SIGMA-F FACTOR ANTAGONIST RSFB"/>
    <property type="match status" value="1"/>
</dbReference>
<proteinExistence type="predicted"/>
<dbReference type="Gene3D" id="3.30.750.24">
    <property type="entry name" value="STAS domain"/>
    <property type="match status" value="1"/>
</dbReference>
<keyword evidence="3" id="KW-1185">Reference proteome</keyword>
<reference evidence="2 3" key="1">
    <citation type="journal article" date="2022" name="BMC Genomics">
        <title>Comparative genome analysis of mycobacteria focusing on tRNA and non-coding RNA.</title>
        <authorList>
            <person name="Behra P.R.K."/>
            <person name="Pettersson B.M.F."/>
            <person name="Ramesh M."/>
            <person name="Das S."/>
            <person name="Dasgupta S."/>
            <person name="Kirsebom L.A."/>
        </authorList>
    </citation>
    <scope>NUCLEOTIDE SEQUENCE [LARGE SCALE GENOMIC DNA]</scope>
    <source>
        <strain evidence="2 3">DSM 44078</strain>
    </source>
</reference>
<dbReference type="CDD" id="cd07043">
    <property type="entry name" value="STAS_anti-anti-sigma_factors"/>
    <property type="match status" value="1"/>
</dbReference>
<sequence length="124" mass="13062">MSDPSLTHAPLSDCTVDQTWSGSTAVLAVIGTVDMLTMPKLQAAIESALAAHPSALIVDLTEVDFLASHGMRVLIDAHDGKSPETEFLVVAEGPITARPMILIGLTELISVYPTLNEALLRLAA</sequence>
<evidence type="ECO:0000313" key="2">
    <source>
        <dbReference type="EMBL" id="MCV7227910.1"/>
    </source>
</evidence>
<dbReference type="PANTHER" id="PTHR33495">
    <property type="entry name" value="ANTI-SIGMA FACTOR ANTAGONIST TM_1081-RELATED-RELATED"/>
    <property type="match status" value="1"/>
</dbReference>
<dbReference type="Pfam" id="PF01740">
    <property type="entry name" value="STAS"/>
    <property type="match status" value="1"/>
</dbReference>
<evidence type="ECO:0000259" key="1">
    <source>
        <dbReference type="PROSITE" id="PS50801"/>
    </source>
</evidence>
<evidence type="ECO:0000313" key="3">
    <source>
        <dbReference type="Proteomes" id="UP001526201"/>
    </source>
</evidence>
<name>A0ABT3CEJ9_9MYCO</name>
<accession>A0ABT3CEJ9</accession>
<gene>
    <name evidence="2" type="ORF">H7J73_17980</name>
</gene>
<feature type="domain" description="STAS" evidence="1">
    <location>
        <begin position="26"/>
        <end position="122"/>
    </location>
</feature>
<dbReference type="RefSeq" id="WP_264068948.1">
    <property type="nucleotide sequence ID" value="NZ_JACKTY010000031.1"/>
</dbReference>
<comment type="caution">
    <text evidence="2">The sequence shown here is derived from an EMBL/GenBank/DDBJ whole genome shotgun (WGS) entry which is preliminary data.</text>
</comment>
<protein>
    <submittedName>
        <fullName evidence="2">STAS domain-containing protein</fullName>
    </submittedName>
</protein>
<dbReference type="InterPro" id="IPR002645">
    <property type="entry name" value="STAS_dom"/>
</dbReference>